<dbReference type="Pfam" id="PF12728">
    <property type="entry name" value="HTH_17"/>
    <property type="match status" value="1"/>
</dbReference>
<dbReference type="InterPro" id="IPR009061">
    <property type="entry name" value="DNA-bd_dom_put_sf"/>
</dbReference>
<dbReference type="STRING" id="1914305.BLW93_07935"/>
<reference evidence="2 3" key="1">
    <citation type="submission" date="2016-10" db="EMBL/GenBank/DDBJ databases">
        <title>Genome sequence of a sulfur-reducing bacterium Desulfurobacterium indicum K6013.</title>
        <authorList>
            <person name="Cao J."/>
            <person name="Shao Z."/>
            <person name="Alain K."/>
            <person name="Jebbar M."/>
        </authorList>
    </citation>
    <scope>NUCLEOTIDE SEQUENCE [LARGE SCALE GENOMIC DNA]</scope>
    <source>
        <strain evidence="2 3">K6013</strain>
    </source>
</reference>
<dbReference type="GO" id="GO:0003677">
    <property type="term" value="F:DNA binding"/>
    <property type="evidence" value="ECO:0007669"/>
    <property type="project" value="InterPro"/>
</dbReference>
<dbReference type="SUPFAM" id="SSF46955">
    <property type="entry name" value="Putative DNA-binding domain"/>
    <property type="match status" value="1"/>
</dbReference>
<evidence type="ECO:0000259" key="1">
    <source>
        <dbReference type="Pfam" id="PF12728"/>
    </source>
</evidence>
<dbReference type="EMBL" id="MOEN01000037">
    <property type="protein sequence ID" value="OMH39946.1"/>
    <property type="molecule type" value="Genomic_DNA"/>
</dbReference>
<dbReference type="AlphaFoldDB" id="A0A1R1MJL2"/>
<dbReference type="OrthoDB" id="773121at2"/>
<name>A0A1R1MJL2_9BACT</name>
<dbReference type="Gene3D" id="1.10.10.10">
    <property type="entry name" value="Winged helix-like DNA-binding domain superfamily/Winged helix DNA-binding domain"/>
    <property type="match status" value="1"/>
</dbReference>
<dbReference type="Proteomes" id="UP000187408">
    <property type="component" value="Unassembled WGS sequence"/>
</dbReference>
<accession>A0A1R1MJL2</accession>
<comment type="caution">
    <text evidence="2">The sequence shown here is derived from an EMBL/GenBank/DDBJ whole genome shotgun (WGS) entry which is preliminary data.</text>
</comment>
<sequence length="75" mass="8927">MKKVFRLKSIEEQLKEYPDFLTFNQVAEILQVSERTMYRLIKGAQIEAVKVRGVWRIPKMALVEYLQEHNCLNVD</sequence>
<dbReference type="InterPro" id="IPR041657">
    <property type="entry name" value="HTH_17"/>
</dbReference>
<dbReference type="InterPro" id="IPR036388">
    <property type="entry name" value="WH-like_DNA-bd_sf"/>
</dbReference>
<evidence type="ECO:0000313" key="2">
    <source>
        <dbReference type="EMBL" id="OMH39946.1"/>
    </source>
</evidence>
<protein>
    <recommendedName>
        <fullName evidence="1">Helix-turn-helix domain-containing protein</fullName>
    </recommendedName>
</protein>
<proteinExistence type="predicted"/>
<feature type="domain" description="Helix-turn-helix" evidence="1">
    <location>
        <begin position="20"/>
        <end position="69"/>
    </location>
</feature>
<keyword evidence="3" id="KW-1185">Reference proteome</keyword>
<dbReference type="NCBIfam" id="TIGR01764">
    <property type="entry name" value="excise"/>
    <property type="match status" value="1"/>
</dbReference>
<gene>
    <name evidence="2" type="ORF">BLW93_07935</name>
</gene>
<evidence type="ECO:0000313" key="3">
    <source>
        <dbReference type="Proteomes" id="UP000187408"/>
    </source>
</evidence>
<dbReference type="InterPro" id="IPR010093">
    <property type="entry name" value="SinI_DNA-bd"/>
</dbReference>
<organism evidence="2 3">
    <name type="scientific">Desulfurobacterium indicum</name>
    <dbReference type="NCBI Taxonomy" id="1914305"/>
    <lineage>
        <taxon>Bacteria</taxon>
        <taxon>Pseudomonadati</taxon>
        <taxon>Aquificota</taxon>
        <taxon>Aquificia</taxon>
        <taxon>Desulfurobacteriales</taxon>
        <taxon>Desulfurobacteriaceae</taxon>
        <taxon>Desulfurobacterium</taxon>
    </lineage>
</organism>